<keyword evidence="1" id="KW-1133">Transmembrane helix</keyword>
<evidence type="ECO:0000313" key="3">
    <source>
        <dbReference type="Proteomes" id="UP000315017"/>
    </source>
</evidence>
<reference evidence="2 3" key="1">
    <citation type="submission" date="2019-02" db="EMBL/GenBank/DDBJ databases">
        <title>Deep-cultivation of Planctomycetes and their phenomic and genomic characterization uncovers novel biology.</title>
        <authorList>
            <person name="Wiegand S."/>
            <person name="Jogler M."/>
            <person name="Boedeker C."/>
            <person name="Pinto D."/>
            <person name="Vollmers J."/>
            <person name="Rivas-Marin E."/>
            <person name="Kohn T."/>
            <person name="Peeters S.H."/>
            <person name="Heuer A."/>
            <person name="Rast P."/>
            <person name="Oberbeckmann S."/>
            <person name="Bunk B."/>
            <person name="Jeske O."/>
            <person name="Meyerdierks A."/>
            <person name="Storesund J.E."/>
            <person name="Kallscheuer N."/>
            <person name="Luecker S."/>
            <person name="Lage O.M."/>
            <person name="Pohl T."/>
            <person name="Merkel B.J."/>
            <person name="Hornburger P."/>
            <person name="Mueller R.-W."/>
            <person name="Bruemmer F."/>
            <person name="Labrenz M."/>
            <person name="Spormann A.M."/>
            <person name="Op den Camp H."/>
            <person name="Overmann J."/>
            <person name="Amann R."/>
            <person name="Jetten M.S.M."/>
            <person name="Mascher T."/>
            <person name="Medema M.H."/>
            <person name="Devos D.P."/>
            <person name="Kaster A.-K."/>
            <person name="Ovreas L."/>
            <person name="Rohde M."/>
            <person name="Galperin M.Y."/>
            <person name="Jogler C."/>
        </authorList>
    </citation>
    <scope>NUCLEOTIDE SEQUENCE [LARGE SCALE GENOMIC DNA]</scope>
    <source>
        <strain evidence="2 3">ETA_A8</strain>
    </source>
</reference>
<gene>
    <name evidence="2" type="ORF">ETAA8_41220</name>
</gene>
<evidence type="ECO:0000256" key="1">
    <source>
        <dbReference type="SAM" id="Phobius"/>
    </source>
</evidence>
<dbReference type="KEGG" id="aagg:ETAA8_41220"/>
<dbReference type="RefSeq" id="WP_145092221.1">
    <property type="nucleotide sequence ID" value="NZ_CP036274.1"/>
</dbReference>
<dbReference type="OrthoDB" id="285368at2"/>
<keyword evidence="1" id="KW-0472">Membrane</keyword>
<dbReference type="AlphaFoldDB" id="A0A517YFK8"/>
<evidence type="ECO:0000313" key="2">
    <source>
        <dbReference type="EMBL" id="QDU29015.1"/>
    </source>
</evidence>
<sequence length="149" mass="16891">MTTYHHTQRAPLCLLLYGLAINFLMLTWVLRQEPVLAWLFPVTGLIVLVLAASFHHLTEADEGDCLSISLGPLPLFRRTVRYDDIEQVEVGTTTLLDGWGIHMSLRGGWVWNLWGLTCVVVRFKNGSTLRIGTDDAENLVEFLRRKVQA</sequence>
<name>A0A517YFK8_9BACT</name>
<feature type="transmembrane region" description="Helical" evidence="1">
    <location>
        <begin position="12"/>
        <end position="30"/>
    </location>
</feature>
<keyword evidence="3" id="KW-1185">Reference proteome</keyword>
<proteinExistence type="predicted"/>
<organism evidence="2 3">
    <name type="scientific">Anatilimnocola aggregata</name>
    <dbReference type="NCBI Taxonomy" id="2528021"/>
    <lineage>
        <taxon>Bacteria</taxon>
        <taxon>Pseudomonadati</taxon>
        <taxon>Planctomycetota</taxon>
        <taxon>Planctomycetia</taxon>
        <taxon>Pirellulales</taxon>
        <taxon>Pirellulaceae</taxon>
        <taxon>Anatilimnocola</taxon>
    </lineage>
</organism>
<feature type="transmembrane region" description="Helical" evidence="1">
    <location>
        <begin position="36"/>
        <end position="54"/>
    </location>
</feature>
<protein>
    <submittedName>
        <fullName evidence="2">Uncharacterized protein</fullName>
    </submittedName>
</protein>
<keyword evidence="1" id="KW-0812">Transmembrane</keyword>
<accession>A0A517YFK8</accession>
<dbReference type="Proteomes" id="UP000315017">
    <property type="component" value="Chromosome"/>
</dbReference>
<dbReference type="EMBL" id="CP036274">
    <property type="protein sequence ID" value="QDU29015.1"/>
    <property type="molecule type" value="Genomic_DNA"/>
</dbReference>